<evidence type="ECO:0000256" key="3">
    <source>
        <dbReference type="RuleBase" id="RU361155"/>
    </source>
</evidence>
<evidence type="ECO:0000313" key="5">
    <source>
        <dbReference type="EMBL" id="MCL7039150.1"/>
    </source>
</evidence>
<protein>
    <recommendedName>
        <fullName evidence="3">Sulfotransferase</fullName>
        <ecNumber evidence="3">2.8.2.-</ecNumber>
    </recommendedName>
</protein>
<dbReference type="EMBL" id="JAJJMA010198211">
    <property type="protein sequence ID" value="MCL7039150.1"/>
    <property type="molecule type" value="Genomic_DNA"/>
</dbReference>
<sequence>MASIPSKDFQHHGTEEAAHRKFTQETINLLSSLPKQKAWMRSDYIYQYQNFWYGAVELQGVVNMQRNYKALDSDLIVATYPKCGTTWLKALCFSIINRYHFSTATSKQHHPLLTNNPHLLLPFLDHLYSSTDPNPDLTSCFSVNNHNRLLATHFPLAPLAECIKDSKCKLIYICRDPKDTFVSFWHFIAKIRTKNLENCSLEGFYEQFCEGVVEYGSFWDHVLGYWKMSLQFPERVFFLQYEELKREPNLHVIKLAEFLGHPFSAEELESGGVVEELLKLCSFDHLSNLEVNKNGKLPVLEIGCSTFFRRGEVGDHVNYLSPAMIERLDKITAEKFLDYGLKLG</sequence>
<dbReference type="Proteomes" id="UP001177140">
    <property type="component" value="Unassembled WGS sequence"/>
</dbReference>
<name>A0AA42ARE5_PAPNU</name>
<evidence type="ECO:0000259" key="4">
    <source>
        <dbReference type="Pfam" id="PF00685"/>
    </source>
</evidence>
<dbReference type="Gene3D" id="3.40.50.300">
    <property type="entry name" value="P-loop containing nucleotide triphosphate hydrolases"/>
    <property type="match status" value="1"/>
</dbReference>
<dbReference type="InterPro" id="IPR000863">
    <property type="entry name" value="Sulfotransferase_dom"/>
</dbReference>
<evidence type="ECO:0000313" key="6">
    <source>
        <dbReference type="Proteomes" id="UP001177140"/>
    </source>
</evidence>
<comment type="caution">
    <text evidence="5">The sequence shown here is derived from an EMBL/GenBank/DDBJ whole genome shotgun (WGS) entry which is preliminary data.</text>
</comment>
<keyword evidence="2 3" id="KW-0808">Transferase</keyword>
<accession>A0AA42ARE5</accession>
<dbReference type="Pfam" id="PF00685">
    <property type="entry name" value="Sulfotransfer_1"/>
    <property type="match status" value="1"/>
</dbReference>
<organism evidence="5 6">
    <name type="scientific">Papaver nudicaule</name>
    <name type="common">Iceland poppy</name>
    <dbReference type="NCBI Taxonomy" id="74823"/>
    <lineage>
        <taxon>Eukaryota</taxon>
        <taxon>Viridiplantae</taxon>
        <taxon>Streptophyta</taxon>
        <taxon>Embryophyta</taxon>
        <taxon>Tracheophyta</taxon>
        <taxon>Spermatophyta</taxon>
        <taxon>Magnoliopsida</taxon>
        <taxon>Ranunculales</taxon>
        <taxon>Papaveraceae</taxon>
        <taxon>Papaveroideae</taxon>
        <taxon>Papaver</taxon>
    </lineage>
</organism>
<dbReference type="InterPro" id="IPR027417">
    <property type="entry name" value="P-loop_NTPase"/>
</dbReference>
<dbReference type="SUPFAM" id="SSF52540">
    <property type="entry name" value="P-loop containing nucleoside triphosphate hydrolases"/>
    <property type="match status" value="1"/>
</dbReference>
<evidence type="ECO:0000256" key="2">
    <source>
        <dbReference type="ARBA" id="ARBA00022679"/>
    </source>
</evidence>
<proteinExistence type="inferred from homology"/>
<dbReference type="AlphaFoldDB" id="A0AA42ARE5"/>
<gene>
    <name evidence="5" type="ORF">MKW94_007947</name>
</gene>
<reference evidence="5" key="1">
    <citation type="submission" date="2022-03" db="EMBL/GenBank/DDBJ databases">
        <title>A functionally conserved STORR gene fusion in Papaver species that diverged 16.8 million years ago.</title>
        <authorList>
            <person name="Catania T."/>
        </authorList>
    </citation>
    <scope>NUCLEOTIDE SEQUENCE</scope>
    <source>
        <strain evidence="5">S-191538</strain>
    </source>
</reference>
<comment type="similarity">
    <text evidence="1 3">Belongs to the sulfotransferase 1 family.</text>
</comment>
<keyword evidence="6" id="KW-1185">Reference proteome</keyword>
<dbReference type="EC" id="2.8.2.-" evidence="3"/>
<feature type="domain" description="Sulfotransferase" evidence="4">
    <location>
        <begin position="72"/>
        <end position="338"/>
    </location>
</feature>
<dbReference type="GO" id="GO:0008146">
    <property type="term" value="F:sulfotransferase activity"/>
    <property type="evidence" value="ECO:0007669"/>
    <property type="project" value="InterPro"/>
</dbReference>
<dbReference type="PANTHER" id="PTHR11783">
    <property type="entry name" value="SULFOTRANSFERASE SULT"/>
    <property type="match status" value="1"/>
</dbReference>
<evidence type="ECO:0000256" key="1">
    <source>
        <dbReference type="ARBA" id="ARBA00005771"/>
    </source>
</evidence>